<reference evidence="3 4" key="1">
    <citation type="submission" date="2023-08" db="EMBL/GenBank/DDBJ databases">
        <title>The draft genome sequence of Paracraurococcus sp. LOR1-02.</title>
        <authorList>
            <person name="Kingkaew E."/>
            <person name="Tanasupawat S."/>
        </authorList>
    </citation>
    <scope>NUCLEOTIDE SEQUENCE [LARGE SCALE GENOMIC DNA]</scope>
    <source>
        <strain evidence="3 4">LOR1-02</strain>
    </source>
</reference>
<dbReference type="EMBL" id="JAUTWS010000002">
    <property type="protein sequence ID" value="MDO9707118.1"/>
    <property type="molecule type" value="Genomic_DNA"/>
</dbReference>
<protein>
    <submittedName>
        <fullName evidence="3">HupE/UreJ family protein</fullName>
    </submittedName>
</protein>
<dbReference type="Proteomes" id="UP001243009">
    <property type="component" value="Unassembled WGS sequence"/>
</dbReference>
<feature type="transmembrane region" description="Helical" evidence="1">
    <location>
        <begin position="224"/>
        <end position="242"/>
    </location>
</feature>
<comment type="caution">
    <text evidence="3">The sequence shown here is derived from an EMBL/GenBank/DDBJ whole genome shotgun (WGS) entry which is preliminary data.</text>
</comment>
<name>A0ABT9DTB8_9PROT</name>
<feature type="transmembrane region" description="Helical" evidence="1">
    <location>
        <begin position="284"/>
        <end position="308"/>
    </location>
</feature>
<dbReference type="Pfam" id="PF13795">
    <property type="entry name" value="HupE_UreJ_2"/>
    <property type="match status" value="1"/>
</dbReference>
<keyword evidence="4" id="KW-1185">Reference proteome</keyword>
<sequence>MREILWLCLLLASLAGAAAHVAGLTGHAVVTLQDRTLRYRLTLPLEAVAAQEGLAARVADRLAVTANGQACTAVPGAVVPPAPDRASLTVTVDFACPAAPRLLGLRDDLADIFGGDYHTLTTLDLPGGRQTQVLEPDRRELQVALAAEAGEDQAPLAGGGLLAFFRYGLEHILTGFDHLLFLLALLLRGGGIGALLGIVTAFTLAHSITLGLAVLRIAALPAGIVEPLIALSIAWVAAENILARRPARRRWVEGFAFGLVHGFGFAGALLELDLPAGALAGALLFFNLGVEAGQAAVVALLFPLLLWLRRDEARGAWATALSACVLVAGLALLIERVLLAAA</sequence>
<keyword evidence="2" id="KW-0732">Signal</keyword>
<organism evidence="3 4">
    <name type="scientific">Paracraurococcus lichenis</name>
    <dbReference type="NCBI Taxonomy" id="3064888"/>
    <lineage>
        <taxon>Bacteria</taxon>
        <taxon>Pseudomonadati</taxon>
        <taxon>Pseudomonadota</taxon>
        <taxon>Alphaproteobacteria</taxon>
        <taxon>Acetobacterales</taxon>
        <taxon>Roseomonadaceae</taxon>
        <taxon>Paracraurococcus</taxon>
    </lineage>
</organism>
<dbReference type="RefSeq" id="WP_305101991.1">
    <property type="nucleotide sequence ID" value="NZ_JAUTWS010000002.1"/>
</dbReference>
<keyword evidence="1" id="KW-1133">Transmembrane helix</keyword>
<evidence type="ECO:0000256" key="1">
    <source>
        <dbReference type="SAM" id="Phobius"/>
    </source>
</evidence>
<feature type="transmembrane region" description="Helical" evidence="1">
    <location>
        <begin position="254"/>
        <end position="272"/>
    </location>
</feature>
<evidence type="ECO:0000313" key="3">
    <source>
        <dbReference type="EMBL" id="MDO9707118.1"/>
    </source>
</evidence>
<feature type="transmembrane region" description="Helical" evidence="1">
    <location>
        <begin position="315"/>
        <end position="334"/>
    </location>
</feature>
<keyword evidence="1" id="KW-0472">Membrane</keyword>
<gene>
    <name evidence="3" type="ORF">Q7A36_02105</name>
</gene>
<accession>A0ABT9DTB8</accession>
<proteinExistence type="predicted"/>
<feature type="signal peptide" evidence="2">
    <location>
        <begin position="1"/>
        <end position="17"/>
    </location>
</feature>
<feature type="chain" id="PRO_5047217855" evidence="2">
    <location>
        <begin position="18"/>
        <end position="342"/>
    </location>
</feature>
<keyword evidence="1" id="KW-0812">Transmembrane</keyword>
<dbReference type="InterPro" id="IPR032809">
    <property type="entry name" value="Put_HupE_UreJ"/>
</dbReference>
<evidence type="ECO:0000256" key="2">
    <source>
        <dbReference type="SAM" id="SignalP"/>
    </source>
</evidence>
<evidence type="ECO:0000313" key="4">
    <source>
        <dbReference type="Proteomes" id="UP001243009"/>
    </source>
</evidence>